<keyword evidence="5" id="KW-0378">Hydrolase</keyword>
<dbReference type="Gene3D" id="1.25.40.10">
    <property type="entry name" value="Tetratricopeptide repeat domain"/>
    <property type="match status" value="1"/>
</dbReference>
<dbReference type="Pfam" id="PF01738">
    <property type="entry name" value="DLH"/>
    <property type="match status" value="1"/>
</dbReference>
<accession>A0AAC8Q263</accession>
<dbReference type="InterPro" id="IPR011990">
    <property type="entry name" value="TPR-like_helical_dom_sf"/>
</dbReference>
<keyword evidence="7" id="KW-1185">Reference proteome</keyword>
<feature type="repeat" description="TPR" evidence="1">
    <location>
        <begin position="294"/>
        <end position="327"/>
    </location>
</feature>
<name>A0AAC8Q263_9BACT</name>
<dbReference type="AlphaFoldDB" id="A0AAC8Q263"/>
<dbReference type="PROSITE" id="PS50005">
    <property type="entry name" value="TPR"/>
    <property type="match status" value="1"/>
</dbReference>
<feature type="chain" id="PRO_5042106926" evidence="2">
    <location>
        <begin position="22"/>
        <end position="393"/>
    </location>
</feature>
<organism evidence="4 6">
    <name type="scientific">Archangium gephyra</name>
    <dbReference type="NCBI Taxonomy" id="48"/>
    <lineage>
        <taxon>Bacteria</taxon>
        <taxon>Pseudomonadati</taxon>
        <taxon>Myxococcota</taxon>
        <taxon>Myxococcia</taxon>
        <taxon>Myxococcales</taxon>
        <taxon>Cystobacterineae</taxon>
        <taxon>Archangiaceae</taxon>
        <taxon>Archangium</taxon>
    </lineage>
</organism>
<reference evidence="4 6" key="1">
    <citation type="submission" date="2015-05" db="EMBL/GenBank/DDBJ databases">
        <title>Genome assembly of Archangium gephyra DSM 2261.</title>
        <authorList>
            <person name="Sharma G."/>
            <person name="Subramanian S."/>
        </authorList>
    </citation>
    <scope>NUCLEOTIDE SEQUENCE [LARGE SCALE GENOMIC DNA]</scope>
    <source>
        <strain evidence="4 6">DSM 2261</strain>
    </source>
</reference>
<dbReference type="Pfam" id="PF14559">
    <property type="entry name" value="TPR_19"/>
    <property type="match status" value="1"/>
</dbReference>
<evidence type="ECO:0000259" key="3">
    <source>
        <dbReference type="Pfam" id="PF01738"/>
    </source>
</evidence>
<evidence type="ECO:0000256" key="1">
    <source>
        <dbReference type="PROSITE-ProRule" id="PRU00339"/>
    </source>
</evidence>
<dbReference type="EMBL" id="CP011509">
    <property type="protein sequence ID" value="AKI99602.1"/>
    <property type="molecule type" value="Genomic_DNA"/>
</dbReference>
<dbReference type="InterPro" id="IPR002925">
    <property type="entry name" value="Dienelactn_hydro"/>
</dbReference>
<evidence type="ECO:0000313" key="7">
    <source>
        <dbReference type="Proteomes" id="UP000256345"/>
    </source>
</evidence>
<dbReference type="SUPFAM" id="SSF48452">
    <property type="entry name" value="TPR-like"/>
    <property type="match status" value="1"/>
</dbReference>
<keyword evidence="1" id="KW-0802">TPR repeat</keyword>
<dbReference type="Proteomes" id="UP000035579">
    <property type="component" value="Chromosome"/>
</dbReference>
<dbReference type="EMBL" id="QUMU01000009">
    <property type="protein sequence ID" value="REG27865.1"/>
    <property type="molecule type" value="Genomic_DNA"/>
</dbReference>
<reference evidence="5 7" key="2">
    <citation type="submission" date="2018-08" db="EMBL/GenBank/DDBJ databases">
        <title>Genomic Encyclopedia of Archaeal and Bacterial Type Strains, Phase II (KMG-II): from individual species to whole genera.</title>
        <authorList>
            <person name="Goeker M."/>
        </authorList>
    </citation>
    <scope>NUCLEOTIDE SEQUENCE [LARGE SCALE GENOMIC DNA]</scope>
    <source>
        <strain evidence="5 7">DSM 2261</strain>
    </source>
</reference>
<dbReference type="Proteomes" id="UP000256345">
    <property type="component" value="Unassembled WGS sequence"/>
</dbReference>
<evidence type="ECO:0000256" key="2">
    <source>
        <dbReference type="SAM" id="SignalP"/>
    </source>
</evidence>
<dbReference type="InterPro" id="IPR029058">
    <property type="entry name" value="AB_hydrolase_fold"/>
</dbReference>
<protein>
    <submittedName>
        <fullName evidence="5">Dienelactone hydrolase</fullName>
    </submittedName>
</protein>
<dbReference type="GO" id="GO:0016787">
    <property type="term" value="F:hydrolase activity"/>
    <property type="evidence" value="ECO:0007669"/>
    <property type="project" value="UniProtKB-KW"/>
</dbReference>
<evidence type="ECO:0000313" key="6">
    <source>
        <dbReference type="Proteomes" id="UP000035579"/>
    </source>
</evidence>
<feature type="domain" description="Dienelactone hydrolase" evidence="3">
    <location>
        <begin position="154"/>
        <end position="247"/>
    </location>
</feature>
<dbReference type="KEGG" id="age:AA314_01229"/>
<dbReference type="Gene3D" id="3.40.50.1820">
    <property type="entry name" value="alpha/beta hydrolase"/>
    <property type="match status" value="1"/>
</dbReference>
<keyword evidence="2" id="KW-0732">Signal</keyword>
<evidence type="ECO:0000313" key="5">
    <source>
        <dbReference type="EMBL" id="REG27865.1"/>
    </source>
</evidence>
<gene>
    <name evidence="4" type="ORF">AA314_01229</name>
    <name evidence="5" type="ORF">ATI61_109206</name>
</gene>
<evidence type="ECO:0000313" key="4">
    <source>
        <dbReference type="EMBL" id="AKI99602.1"/>
    </source>
</evidence>
<feature type="signal peptide" evidence="2">
    <location>
        <begin position="1"/>
        <end position="21"/>
    </location>
</feature>
<dbReference type="SUPFAM" id="SSF53474">
    <property type="entry name" value="alpha/beta-Hydrolases"/>
    <property type="match status" value="1"/>
</dbReference>
<proteinExistence type="predicted"/>
<sequence>MHFTLVPLALFLLAAAPAPRATPVSPAPSSERFMAPLPADGRIKVRKDLAYESGGARLAFDVYLPASRKGPVPVVVFVNGIGAPWMRGHVQYTGWGRAVTARGLAGVVLETREASVDEDLRALLRHLREQGSALGVDGARVALWACSANVRRGLPLAVATPEVTAAVVYYGHAEVAAFRPDLPVLFVRAGLDAAGLNRELDALVAQATRENVPVELLNVPAANHAFDIRDDAETSRAAIARTLDFLERVLSSGLMASIKTGVPLASASGAAFRGDWKAAVAGYEAAVKSAPLDALLWQRVGEARRETGDAAGARAAFEKALELGTPNRGVVAFALLELLVETGQTEEAVALLEGMKPWIRFFAEPIRTGAKFESFRKDPRVAELLAGAPPPPK</sequence>
<dbReference type="RefSeq" id="WP_169800647.1">
    <property type="nucleotide sequence ID" value="NZ_CP011509.1"/>
</dbReference>
<dbReference type="InterPro" id="IPR019734">
    <property type="entry name" value="TPR_rpt"/>
</dbReference>